<dbReference type="InterPro" id="IPR046342">
    <property type="entry name" value="CBS_dom_sf"/>
</dbReference>
<keyword evidence="2" id="KW-0813">Transport</keyword>
<evidence type="ECO:0000256" key="4">
    <source>
        <dbReference type="ARBA" id="ARBA00022692"/>
    </source>
</evidence>
<keyword evidence="5 13" id="KW-1133">Transmembrane helix</keyword>
<accession>A0ABU9KT77</accession>
<dbReference type="PANTHER" id="PTHR43427">
    <property type="entry name" value="CHLORIDE CHANNEL PROTEIN CLC-E"/>
    <property type="match status" value="1"/>
</dbReference>
<keyword evidence="11" id="KW-0407">Ion channel</keyword>
<keyword evidence="10" id="KW-0868">Chloride</keyword>
<comment type="caution">
    <text evidence="15">The sequence shown here is derived from an EMBL/GenBank/DDBJ whole genome shotgun (WGS) entry which is preliminary data.</text>
</comment>
<dbReference type="InterPro" id="IPR014743">
    <property type="entry name" value="Cl-channel_core"/>
</dbReference>
<dbReference type="InterPro" id="IPR050368">
    <property type="entry name" value="ClC-type_chloride_channel"/>
</dbReference>
<name>A0ABU9KT77_9EURY</name>
<feature type="domain" description="CBS" evidence="14">
    <location>
        <begin position="512"/>
        <end position="572"/>
    </location>
</feature>
<protein>
    <submittedName>
        <fullName evidence="15">Chloride channel protein</fullName>
    </submittedName>
</protein>
<reference evidence="15 16" key="1">
    <citation type="submission" date="2024-04" db="EMBL/GenBank/DDBJ databases">
        <title>Methanococcoides sp. LMO-2.</title>
        <authorList>
            <person name="Liang L."/>
        </authorList>
    </citation>
    <scope>NUCLEOTIDE SEQUENCE [LARGE SCALE GENOMIC DNA]</scope>
    <source>
        <strain evidence="15 16">LMO-2</strain>
    </source>
</reference>
<dbReference type="InterPro" id="IPR001807">
    <property type="entry name" value="ClC"/>
</dbReference>
<keyword evidence="7 13" id="KW-0472">Membrane</keyword>
<evidence type="ECO:0000256" key="10">
    <source>
        <dbReference type="ARBA" id="ARBA00023214"/>
    </source>
</evidence>
<feature type="transmembrane region" description="Helical" evidence="13">
    <location>
        <begin position="24"/>
        <end position="43"/>
    </location>
</feature>
<evidence type="ECO:0000256" key="1">
    <source>
        <dbReference type="ARBA" id="ARBA00004141"/>
    </source>
</evidence>
<feature type="transmembrane region" description="Helical" evidence="13">
    <location>
        <begin position="337"/>
        <end position="355"/>
    </location>
</feature>
<dbReference type="PANTHER" id="PTHR43427:SF6">
    <property type="entry name" value="CHLORIDE CHANNEL PROTEIN CLC-E"/>
    <property type="match status" value="1"/>
</dbReference>
<keyword evidence="12" id="KW-0129">CBS domain</keyword>
<keyword evidence="4 13" id="KW-0812">Transmembrane</keyword>
<dbReference type="Pfam" id="PF00571">
    <property type="entry name" value="CBS"/>
    <property type="match status" value="2"/>
</dbReference>
<evidence type="ECO:0000256" key="7">
    <source>
        <dbReference type="ARBA" id="ARBA00023136"/>
    </source>
</evidence>
<evidence type="ECO:0000256" key="12">
    <source>
        <dbReference type="PROSITE-ProRule" id="PRU00703"/>
    </source>
</evidence>
<dbReference type="EMBL" id="JBCAUS010000005">
    <property type="protein sequence ID" value="MEL4305601.1"/>
    <property type="molecule type" value="Genomic_DNA"/>
</dbReference>
<keyword evidence="8" id="KW-0486">Methionine biosynthesis</keyword>
<dbReference type="Proteomes" id="UP001396646">
    <property type="component" value="Unassembled WGS sequence"/>
</dbReference>
<proteinExistence type="predicted"/>
<feature type="transmembrane region" description="Helical" evidence="13">
    <location>
        <begin position="367"/>
        <end position="389"/>
    </location>
</feature>
<evidence type="ECO:0000256" key="13">
    <source>
        <dbReference type="SAM" id="Phobius"/>
    </source>
</evidence>
<feature type="transmembrane region" description="Helical" evidence="13">
    <location>
        <begin position="195"/>
        <end position="213"/>
    </location>
</feature>
<evidence type="ECO:0000313" key="16">
    <source>
        <dbReference type="Proteomes" id="UP001396646"/>
    </source>
</evidence>
<evidence type="ECO:0000256" key="5">
    <source>
        <dbReference type="ARBA" id="ARBA00022989"/>
    </source>
</evidence>
<dbReference type="Pfam" id="PF00654">
    <property type="entry name" value="Voltage_CLC"/>
    <property type="match status" value="1"/>
</dbReference>
<comment type="subcellular location">
    <subcellularLocation>
        <location evidence="1">Membrane</location>
        <topology evidence="1">Multi-pass membrane protein</topology>
    </subcellularLocation>
</comment>
<gene>
    <name evidence="15" type="ORF">WOA13_07150</name>
</gene>
<evidence type="ECO:0000256" key="9">
    <source>
        <dbReference type="ARBA" id="ARBA00023173"/>
    </source>
</evidence>
<keyword evidence="9" id="KW-0869">Chloride channel</keyword>
<feature type="transmembrane region" description="Helical" evidence="13">
    <location>
        <begin position="158"/>
        <end position="183"/>
    </location>
</feature>
<feature type="domain" description="CBS" evidence="14">
    <location>
        <begin position="450"/>
        <end position="507"/>
    </location>
</feature>
<dbReference type="SUPFAM" id="SSF81340">
    <property type="entry name" value="Clc chloride channel"/>
    <property type="match status" value="1"/>
</dbReference>
<dbReference type="RefSeq" id="WP_342127250.1">
    <property type="nucleotide sequence ID" value="NZ_JBCAUS010000005.1"/>
</dbReference>
<evidence type="ECO:0000256" key="11">
    <source>
        <dbReference type="ARBA" id="ARBA00023303"/>
    </source>
</evidence>
<keyword evidence="6" id="KW-0406">Ion transport</keyword>
<dbReference type="SUPFAM" id="SSF54631">
    <property type="entry name" value="CBS-domain pair"/>
    <property type="match status" value="1"/>
</dbReference>
<dbReference type="SMART" id="SM00116">
    <property type="entry name" value="CBS"/>
    <property type="match status" value="2"/>
</dbReference>
<dbReference type="InterPro" id="IPR000644">
    <property type="entry name" value="CBS_dom"/>
</dbReference>
<dbReference type="PROSITE" id="PS51371">
    <property type="entry name" value="CBS"/>
    <property type="match status" value="2"/>
</dbReference>
<sequence>MNNRLSRWNIRDAIFRGLHSEPGISNNLAVLIGIFTGLTIVAYDLCLKYAEGVFWNGAGTTGHYYVIFIPAIGGLFVGVVTHLYKDLKRCNVAEVIEGTALHGGRIRIREAFREVFLSIVSIATGGSVGKEAPGILAGAGIGTIFAKTIHAPDNRYRIFLGCGASGGIAAAFNAPLAGVVFVVEVILGELETRTFIPIVLSSVFATLVANLIFEVHPIEVSYYGLVDPIRESGLYLVLGILCGIASVIIIRTLYITHDVFQKIPVHPGFKPAIGGLFVGFIGYFYPQVRGIGYNVITEVLANNFTLQLLLILLVLKVLAFSFTIGSGNAGGSIVPSMFVGAMLGGAYGTIVHQLFPASTAVSGAYALVGMAATLAGTVRAPLTSMLILFELTKDYNLILPLMFACVVSNSISSGLHEESIFTEVLKRRGFTIRRGKEINVMESMLVKGNMITDVHTLSMNDTAKDLLDLMQSSRHAGFPVLDENKKLRGIVTLEDMREKVNYGELDTRISEIATLGPVVAYPDESLDVVLKRLAMKDIGRLPVVSRTDEAKLLGIITRSDVVKSYNKEIVKSVHEKDIQK</sequence>
<organism evidence="15 16">
    <name type="scientific">Methanococcoides cohabitans</name>
    <dbReference type="NCBI Taxonomy" id="3136559"/>
    <lineage>
        <taxon>Archaea</taxon>
        <taxon>Methanobacteriati</taxon>
        <taxon>Methanobacteriota</taxon>
        <taxon>Stenosarchaea group</taxon>
        <taxon>Methanomicrobia</taxon>
        <taxon>Methanosarcinales</taxon>
        <taxon>Methanosarcinaceae</taxon>
        <taxon>Methanococcoides</taxon>
    </lineage>
</organism>
<dbReference type="CDD" id="cd00400">
    <property type="entry name" value="Voltage_gated_ClC"/>
    <property type="match status" value="1"/>
</dbReference>
<keyword evidence="16" id="KW-1185">Reference proteome</keyword>
<evidence type="ECO:0000256" key="8">
    <source>
        <dbReference type="ARBA" id="ARBA00023167"/>
    </source>
</evidence>
<feature type="transmembrane region" description="Helical" evidence="13">
    <location>
        <begin position="63"/>
        <end position="84"/>
    </location>
</feature>
<evidence type="ECO:0000313" key="15">
    <source>
        <dbReference type="EMBL" id="MEL4305601.1"/>
    </source>
</evidence>
<keyword evidence="3" id="KW-0028">Amino-acid biosynthesis</keyword>
<evidence type="ECO:0000256" key="3">
    <source>
        <dbReference type="ARBA" id="ARBA00022605"/>
    </source>
</evidence>
<dbReference type="PRINTS" id="PR00762">
    <property type="entry name" value="CLCHANNEL"/>
</dbReference>
<feature type="transmembrane region" description="Helical" evidence="13">
    <location>
        <begin position="306"/>
        <end position="325"/>
    </location>
</feature>
<evidence type="ECO:0000259" key="14">
    <source>
        <dbReference type="PROSITE" id="PS51371"/>
    </source>
</evidence>
<evidence type="ECO:0000256" key="6">
    <source>
        <dbReference type="ARBA" id="ARBA00023065"/>
    </source>
</evidence>
<feature type="transmembrane region" description="Helical" evidence="13">
    <location>
        <begin position="233"/>
        <end position="256"/>
    </location>
</feature>
<feature type="transmembrane region" description="Helical" evidence="13">
    <location>
        <begin position="268"/>
        <end position="286"/>
    </location>
</feature>
<dbReference type="Gene3D" id="1.10.3080.10">
    <property type="entry name" value="Clc chloride channel"/>
    <property type="match status" value="1"/>
</dbReference>
<evidence type="ECO:0000256" key="2">
    <source>
        <dbReference type="ARBA" id="ARBA00022448"/>
    </source>
</evidence>
<dbReference type="Gene3D" id="3.10.580.10">
    <property type="entry name" value="CBS-domain"/>
    <property type="match status" value="1"/>
</dbReference>